<dbReference type="EMBL" id="VUMV01000002">
    <property type="protein sequence ID" value="MST81414.1"/>
    <property type="molecule type" value="Genomic_DNA"/>
</dbReference>
<comment type="similarity">
    <text evidence="1">Belongs to the WXG100 family.</text>
</comment>
<comment type="caution">
    <text evidence="2">The sequence shown here is derived from an EMBL/GenBank/DDBJ whole genome shotgun (WGS) entry which is preliminary data.</text>
</comment>
<gene>
    <name evidence="2" type="ORF">FYJ60_03655</name>
</gene>
<accession>A0A7X2TMN9</accession>
<dbReference type="Gene3D" id="1.10.287.1060">
    <property type="entry name" value="ESAT-6-like"/>
    <property type="match status" value="1"/>
</dbReference>
<proteinExistence type="inferred from homology"/>
<dbReference type="SUPFAM" id="SSF140453">
    <property type="entry name" value="EsxAB dimer-like"/>
    <property type="match status" value="1"/>
</dbReference>
<sequence>MAEKIKVTPEQLKSTAARFSEEAETVRQLSELMMQIARSISGAWTGAAAAAYVSRLQALETDIRHLVQMIQSQSLNLQDMARNYTEAENLNAEAAGALARDVVSL</sequence>
<dbReference type="RefSeq" id="WP_154457222.1">
    <property type="nucleotide sequence ID" value="NZ_VUMV01000002.1"/>
</dbReference>
<dbReference type="NCBIfam" id="TIGR03930">
    <property type="entry name" value="WXG100_ESAT6"/>
    <property type="match status" value="1"/>
</dbReference>
<keyword evidence="3" id="KW-1185">Reference proteome</keyword>
<dbReference type="AlphaFoldDB" id="A0A7X2TMN9"/>
<organism evidence="2 3">
    <name type="scientific">Bilifractor porci</name>
    <dbReference type="NCBI Taxonomy" id="2606636"/>
    <lineage>
        <taxon>Bacteria</taxon>
        <taxon>Bacillati</taxon>
        <taxon>Bacillota</taxon>
        <taxon>Clostridia</taxon>
        <taxon>Lachnospirales</taxon>
        <taxon>Lachnospiraceae</taxon>
        <taxon>Bilifractor</taxon>
    </lineage>
</organism>
<dbReference type="Pfam" id="PF06013">
    <property type="entry name" value="WXG100"/>
    <property type="match status" value="1"/>
</dbReference>
<protein>
    <recommendedName>
        <fullName evidence="1">ESAT-6-like protein</fullName>
    </recommendedName>
</protein>
<name>A0A7X2TMN9_9FIRM</name>
<dbReference type="Proteomes" id="UP000466864">
    <property type="component" value="Unassembled WGS sequence"/>
</dbReference>
<reference evidence="2 3" key="1">
    <citation type="submission" date="2019-08" db="EMBL/GenBank/DDBJ databases">
        <title>In-depth cultivation of the pig gut microbiome towards novel bacterial diversity and tailored functional studies.</title>
        <authorList>
            <person name="Wylensek D."/>
            <person name="Hitch T.C.A."/>
            <person name="Clavel T."/>
        </authorList>
    </citation>
    <scope>NUCLEOTIDE SEQUENCE [LARGE SCALE GENOMIC DNA]</scope>
    <source>
        <strain evidence="2 3">Oil+RF-744-WCA-WT-13</strain>
    </source>
</reference>
<dbReference type="InterPro" id="IPR010310">
    <property type="entry name" value="T7SS_ESAT-6-like"/>
</dbReference>
<evidence type="ECO:0000313" key="2">
    <source>
        <dbReference type="EMBL" id="MST81414.1"/>
    </source>
</evidence>
<evidence type="ECO:0000256" key="1">
    <source>
        <dbReference type="RuleBase" id="RU362001"/>
    </source>
</evidence>
<dbReference type="InterPro" id="IPR036689">
    <property type="entry name" value="ESAT-6-like_sf"/>
</dbReference>
<evidence type="ECO:0000313" key="3">
    <source>
        <dbReference type="Proteomes" id="UP000466864"/>
    </source>
</evidence>